<proteinExistence type="predicted"/>
<gene>
    <name evidence="2" type="ORF">CLA01_41040</name>
</gene>
<dbReference type="Pfam" id="PF13518">
    <property type="entry name" value="HTH_28"/>
    <property type="match status" value="1"/>
</dbReference>
<accession>A0A511YFQ8</accession>
<evidence type="ECO:0000313" key="2">
    <source>
        <dbReference type="EMBL" id="GEN74032.1"/>
    </source>
</evidence>
<reference evidence="2 3" key="1">
    <citation type="submission" date="2019-07" db="EMBL/GenBank/DDBJ databases">
        <title>Whole genome shotgun sequence of Chryseobacterium lathyri NBRC 105250.</title>
        <authorList>
            <person name="Hosoyama A."/>
            <person name="Uohara A."/>
            <person name="Ohji S."/>
            <person name="Ichikawa N."/>
        </authorList>
    </citation>
    <scope>NUCLEOTIDE SEQUENCE [LARGE SCALE GENOMIC DNA]</scope>
    <source>
        <strain evidence="2 3">NBRC 105250</strain>
    </source>
</reference>
<sequence length="100" mass="11727">MDILEKKIPDKKQVCQPVLEKEKLSSLDIIELNTKIFGYTNKKAMSLNQKFRSYGKSDILLILDYQKAHHLNNSQLACHFKLSRGTVARWKKIYIVNLYK</sequence>
<evidence type="ECO:0000259" key="1">
    <source>
        <dbReference type="Pfam" id="PF13518"/>
    </source>
</evidence>
<comment type="caution">
    <text evidence="2">The sequence shown here is derived from an EMBL/GenBank/DDBJ whole genome shotgun (WGS) entry which is preliminary data.</text>
</comment>
<name>A0A511YFQ8_9FLAO</name>
<dbReference type="EMBL" id="BJYI01000025">
    <property type="protein sequence ID" value="GEN74032.1"/>
    <property type="molecule type" value="Genomic_DNA"/>
</dbReference>
<dbReference type="AlphaFoldDB" id="A0A511YFQ8"/>
<dbReference type="InterPro" id="IPR010921">
    <property type="entry name" value="Trp_repressor/repl_initiator"/>
</dbReference>
<dbReference type="GO" id="GO:0043565">
    <property type="term" value="F:sequence-specific DNA binding"/>
    <property type="evidence" value="ECO:0007669"/>
    <property type="project" value="InterPro"/>
</dbReference>
<dbReference type="Proteomes" id="UP000321150">
    <property type="component" value="Unassembled WGS sequence"/>
</dbReference>
<dbReference type="RefSeq" id="WP_228452733.1">
    <property type="nucleotide sequence ID" value="NZ_BJYI01000025.1"/>
</dbReference>
<protein>
    <recommendedName>
        <fullName evidence="1">Insertion element IS150 protein InsJ-like helix-turn-helix domain-containing protein</fullName>
    </recommendedName>
</protein>
<dbReference type="InterPro" id="IPR055247">
    <property type="entry name" value="InsJ-like_HTH"/>
</dbReference>
<evidence type="ECO:0000313" key="3">
    <source>
        <dbReference type="Proteomes" id="UP000321150"/>
    </source>
</evidence>
<organism evidence="2 3">
    <name type="scientific">Chryseobacterium lathyri</name>
    <dbReference type="NCBI Taxonomy" id="395933"/>
    <lineage>
        <taxon>Bacteria</taxon>
        <taxon>Pseudomonadati</taxon>
        <taxon>Bacteroidota</taxon>
        <taxon>Flavobacteriia</taxon>
        <taxon>Flavobacteriales</taxon>
        <taxon>Weeksellaceae</taxon>
        <taxon>Chryseobacterium group</taxon>
        <taxon>Chryseobacterium</taxon>
    </lineage>
</organism>
<feature type="domain" description="Insertion element IS150 protein InsJ-like helix-turn-helix" evidence="1">
    <location>
        <begin position="62"/>
        <end position="94"/>
    </location>
</feature>
<dbReference type="SUPFAM" id="SSF48295">
    <property type="entry name" value="TrpR-like"/>
    <property type="match status" value="1"/>
</dbReference>